<feature type="compositionally biased region" description="Basic and acidic residues" evidence="1">
    <location>
        <begin position="1178"/>
        <end position="1194"/>
    </location>
</feature>
<evidence type="ECO:0000259" key="2">
    <source>
        <dbReference type="Pfam" id="PF05170"/>
    </source>
</evidence>
<protein>
    <submittedName>
        <fullName evidence="3">AsmA family protein</fullName>
    </submittedName>
</protein>
<evidence type="ECO:0000313" key="4">
    <source>
        <dbReference type="Proteomes" id="UP000440694"/>
    </source>
</evidence>
<accession>A0A6I3KH06</accession>
<evidence type="ECO:0000256" key="1">
    <source>
        <dbReference type="SAM" id="MobiDB-lite"/>
    </source>
</evidence>
<dbReference type="InterPro" id="IPR007844">
    <property type="entry name" value="AsmA"/>
</dbReference>
<sequence length="1319" mass="136175">MNNGLLYIAGLISLALAALFAVPYFIDWNGYRGVFEEEATRILGREVRVGGDVNVRLLPSPYVSFEKLRIADPSGTTGEPFFRAESFTMRLSAPPLLKGIIEANEIVLEKPVLRLAVDSEGAGNWRSFSVAAGSLPFVPAGVTLQSVKIADGTVAFHGPRGIGFAELGGLNGELKAESIQGPFAFKGTTNWRETEREVRIATGTTEADGSIRFKATVRATSGNSGTYALDGRLEDLKGRPRIDGEITAKVELASETFAAAAEPAPAGVRGKKEAPLIDFKARVAGDAKGLRVDGITLSFEHVGQPQLIAGSATAEWQDNLNVEMALSSRWLDLDKVATSRESAGSPFDTARNFISAMMEALPKNADSKVAFDLDQATLGGDAVSNIKLEVARKQGALLLNNLRAGLPGGAKLAMDGAVADAATGQAFSGDLTLHGTSLARFLDWATKDKALAEELRNDGPFSLQGRLAMSERGIDLTDAGAEFGGRPITGEMRYAKKERPRLSVSLEGAEIEAGEFWPTGVGAFKRIVAGGSEAPGEAKFAWLDPNTTDLHLRVRTGQLVAGQSHLRDVDLDVGIEQGRLSLRAGKFATEDGLSVELQGDVADALKSPRGAVQWVVAAPTRETFATLVGLFDLPEDARRKADAFATLAPMRVAGSLQLGVRKPGAGDIAADGRVQNGGRLVASALLDGGLGNWRAAPADITLTIDSTDVAPIVASFGARGSGAPSAAGAPQPGEVFFKAVGTPSKGMTATASAQATGLFFGYDGRITLPDDGSRAFDGDLRISARALSDAMSVAGLGSGAALSETPVVGTLKLSSANHATELTPQGLSIGGSKIDGSVALSYPSEGPAIVTGDVSVDAASIPSLLGMVLDRKQVAEAPGAEPLAAGKTIWPEHGFDFAALDGVEGKLNVNFGSLVLTDRMHIPNARAEVALAPGKVSIGKLEGKVLGGNLAANVVIERAPGGASLSGDLAIDGMQIRQTGAAGADAAAQASLSLQFTGRGSTPGALVSVAAGKGELKLGELSLHVPTPLAVVSTSEAVLSGGAGGTGEQLVTALRAQIEASEVAVGPRTIPIDIADGAAKLALFALDSQAGTTKVETTVDLASLVVDSAWIVEPRAPDVPQADRPRGGALPSIGVVYTGPLANAWALDSRITAEPLERELAIRRMELDADQLERLRDADSERARRDEERRRALESDDSAAPPPGAPVPVAPAPQAAPMSGALPSADAVPLDPAAPSSASAAPAIPPSSASAPGLVVPPAPGQEGQTFGAAPVDPATGLPAEPGSTTPQATGTGVYRPRRPPERQLQVRDQVMRNLNPSN</sequence>
<proteinExistence type="predicted"/>
<dbReference type="PANTHER" id="PTHR30441">
    <property type="entry name" value="DUF748 DOMAIN-CONTAINING PROTEIN"/>
    <property type="match status" value="1"/>
</dbReference>
<keyword evidence="4" id="KW-1185">Reference proteome</keyword>
<comment type="caution">
    <text evidence="3">The sequence shown here is derived from an EMBL/GenBank/DDBJ whole genome shotgun (WGS) entry which is preliminary data.</text>
</comment>
<dbReference type="GO" id="GO:0005886">
    <property type="term" value="C:plasma membrane"/>
    <property type="evidence" value="ECO:0007669"/>
    <property type="project" value="TreeGrafter"/>
</dbReference>
<dbReference type="InterPro" id="IPR052894">
    <property type="entry name" value="AsmA-related"/>
</dbReference>
<evidence type="ECO:0000313" key="3">
    <source>
        <dbReference type="EMBL" id="MTD94264.1"/>
    </source>
</evidence>
<feature type="domain" description="AsmA" evidence="2">
    <location>
        <begin position="6"/>
        <end position="127"/>
    </location>
</feature>
<gene>
    <name evidence="3" type="ORF">GIW81_07935</name>
</gene>
<dbReference type="EMBL" id="WMBQ01000001">
    <property type="protein sequence ID" value="MTD94264.1"/>
    <property type="molecule type" value="Genomic_DNA"/>
</dbReference>
<feature type="compositionally biased region" description="Pro residues" evidence="1">
    <location>
        <begin position="1200"/>
        <end position="1211"/>
    </location>
</feature>
<dbReference type="PANTHER" id="PTHR30441:SF4">
    <property type="entry name" value="PROTEIN ASMA"/>
    <property type="match status" value="1"/>
</dbReference>
<dbReference type="Proteomes" id="UP000440694">
    <property type="component" value="Unassembled WGS sequence"/>
</dbReference>
<dbReference type="Pfam" id="PF05170">
    <property type="entry name" value="AsmA"/>
    <property type="match status" value="1"/>
</dbReference>
<organism evidence="3 4">
    <name type="scientific">Hyphomicrobium album</name>
    <dbReference type="NCBI Taxonomy" id="2665159"/>
    <lineage>
        <taxon>Bacteria</taxon>
        <taxon>Pseudomonadati</taxon>
        <taxon>Pseudomonadota</taxon>
        <taxon>Alphaproteobacteria</taxon>
        <taxon>Hyphomicrobiales</taxon>
        <taxon>Hyphomicrobiaceae</taxon>
        <taxon>Hyphomicrobium</taxon>
    </lineage>
</organism>
<feature type="region of interest" description="Disordered" evidence="1">
    <location>
        <begin position="1178"/>
        <end position="1319"/>
    </location>
</feature>
<name>A0A6I3KH06_9HYPH</name>
<dbReference type="RefSeq" id="WP_154738711.1">
    <property type="nucleotide sequence ID" value="NZ_WMBQ01000001.1"/>
</dbReference>
<feature type="compositionally biased region" description="Low complexity" evidence="1">
    <location>
        <begin position="1212"/>
        <end position="1252"/>
    </location>
</feature>
<reference evidence="3 4" key="1">
    <citation type="submission" date="2019-11" db="EMBL/GenBank/DDBJ databases">
        <title>Identification of a novel strain.</title>
        <authorList>
            <person name="Xu Q."/>
            <person name="Wang G."/>
        </authorList>
    </citation>
    <scope>NUCLEOTIDE SEQUENCE [LARGE SCALE GENOMIC DNA]</scope>
    <source>
        <strain evidence="4">xq</strain>
    </source>
</reference>
<dbReference type="GO" id="GO:0090313">
    <property type="term" value="P:regulation of protein targeting to membrane"/>
    <property type="evidence" value="ECO:0007669"/>
    <property type="project" value="TreeGrafter"/>
</dbReference>